<evidence type="ECO:0000256" key="1">
    <source>
        <dbReference type="SAM" id="SignalP"/>
    </source>
</evidence>
<sequence length="242" mass="27940">MRFFALFLLVTLFCSAVNTAGDDTLECSRFVIDAVILQLFEFLRQLIKLGSIINNITVLDPLVVKRQEIDLEYTKFRINAEILNFTLAGLGNFELLGAKFNKDDVSLDLTLRFPSLTILSEHYEMSGNIFEILPLSGNGLLNIEAHDLKFWSKVYLKQSEDGRSILIDKFLDTHFEIDKIVSRTQYDGNIDDILNAMIGDLLPKYLSRFSRLIAAQYMERITEFLNQYFNHFESWRFIAAIL</sequence>
<keyword evidence="3" id="KW-1185">Reference proteome</keyword>
<dbReference type="Proteomes" id="UP001314205">
    <property type="component" value="Unassembled WGS sequence"/>
</dbReference>
<feature type="signal peptide" evidence="1">
    <location>
        <begin position="1"/>
        <end position="16"/>
    </location>
</feature>
<dbReference type="EMBL" id="CAVLGL010000115">
    <property type="protein sequence ID" value="CAK1599905.1"/>
    <property type="molecule type" value="Genomic_DNA"/>
</dbReference>
<reference evidence="2 3" key="1">
    <citation type="submission" date="2023-11" db="EMBL/GenBank/DDBJ databases">
        <authorList>
            <person name="Hedman E."/>
            <person name="Englund M."/>
            <person name="Stromberg M."/>
            <person name="Nyberg Akerstrom W."/>
            <person name="Nylinder S."/>
            <person name="Jareborg N."/>
            <person name="Kallberg Y."/>
            <person name="Kronander E."/>
        </authorList>
    </citation>
    <scope>NUCLEOTIDE SEQUENCE [LARGE SCALE GENOMIC DNA]</scope>
</reference>
<comment type="caution">
    <text evidence="2">The sequence shown here is derived from an EMBL/GenBank/DDBJ whole genome shotgun (WGS) entry which is preliminary data.</text>
</comment>
<organism evidence="2 3">
    <name type="scientific">Parnassius mnemosyne</name>
    <name type="common">clouded apollo</name>
    <dbReference type="NCBI Taxonomy" id="213953"/>
    <lineage>
        <taxon>Eukaryota</taxon>
        <taxon>Metazoa</taxon>
        <taxon>Ecdysozoa</taxon>
        <taxon>Arthropoda</taxon>
        <taxon>Hexapoda</taxon>
        <taxon>Insecta</taxon>
        <taxon>Pterygota</taxon>
        <taxon>Neoptera</taxon>
        <taxon>Endopterygota</taxon>
        <taxon>Lepidoptera</taxon>
        <taxon>Glossata</taxon>
        <taxon>Ditrysia</taxon>
        <taxon>Papilionoidea</taxon>
        <taxon>Papilionidae</taxon>
        <taxon>Parnassiinae</taxon>
        <taxon>Parnassini</taxon>
        <taxon>Parnassius</taxon>
        <taxon>Driopa</taxon>
    </lineage>
</organism>
<name>A0AAV1LYE2_9NEOP</name>
<dbReference type="PANTHER" id="PTHR11008:SF9">
    <property type="entry name" value="PROTEIN TAKEOUT-LIKE PROTEIN"/>
    <property type="match status" value="1"/>
</dbReference>
<dbReference type="InterPro" id="IPR038606">
    <property type="entry name" value="To_sf"/>
</dbReference>
<evidence type="ECO:0000313" key="3">
    <source>
        <dbReference type="Proteomes" id="UP001314205"/>
    </source>
</evidence>
<dbReference type="Pfam" id="PF06585">
    <property type="entry name" value="JHBP"/>
    <property type="match status" value="1"/>
</dbReference>
<protein>
    <submittedName>
        <fullName evidence="2">Uncharacterized protein</fullName>
    </submittedName>
</protein>
<dbReference type="SMART" id="SM00700">
    <property type="entry name" value="JHBP"/>
    <property type="match status" value="1"/>
</dbReference>
<dbReference type="InterPro" id="IPR010562">
    <property type="entry name" value="Haemolymph_juvenile_hormone-bd"/>
</dbReference>
<dbReference type="Gene3D" id="3.15.10.30">
    <property type="entry name" value="Haemolymph juvenile hormone binding protein"/>
    <property type="match status" value="1"/>
</dbReference>
<proteinExistence type="predicted"/>
<dbReference type="AlphaFoldDB" id="A0AAV1LYE2"/>
<feature type="chain" id="PRO_5043852784" evidence="1">
    <location>
        <begin position="17"/>
        <end position="242"/>
    </location>
</feature>
<accession>A0AAV1LYE2</accession>
<evidence type="ECO:0000313" key="2">
    <source>
        <dbReference type="EMBL" id="CAK1599905.1"/>
    </source>
</evidence>
<keyword evidence="1" id="KW-0732">Signal</keyword>
<gene>
    <name evidence="2" type="ORF">PARMNEM_LOCUS18724</name>
</gene>
<dbReference type="PANTHER" id="PTHR11008">
    <property type="entry name" value="PROTEIN TAKEOUT-LIKE PROTEIN"/>
    <property type="match status" value="1"/>
</dbReference>